<keyword evidence="1" id="KW-0732">Signal</keyword>
<evidence type="ECO:0000313" key="3">
    <source>
        <dbReference type="Proteomes" id="UP000463470"/>
    </source>
</evidence>
<dbReference type="Proteomes" id="UP000463470">
    <property type="component" value="Unassembled WGS sequence"/>
</dbReference>
<sequence>MSKIVLRLMLLLGLLVLPAGCAGEKITDIPDIRVSFVATELTDAEYVYVGTKELENVTKNDFKKMMFSLDVIDSSKITDRQVIVLQLKHAANAYDGKRYWFGKGYRQDNPGEHAAHYSDEFVFYAKGLDEQAIRNIFRTSEAMVSWTTSDGERRDKTFLLGDVLKFE</sequence>
<accession>A0A845L5B4</accession>
<evidence type="ECO:0000256" key="1">
    <source>
        <dbReference type="SAM" id="SignalP"/>
    </source>
</evidence>
<feature type="chain" id="PRO_5032720936" evidence="1">
    <location>
        <begin position="22"/>
        <end position="167"/>
    </location>
</feature>
<proteinExistence type="predicted"/>
<reference evidence="2 3" key="1">
    <citation type="submission" date="2020-01" db="EMBL/GenBank/DDBJ databases">
        <title>Whole-genome sequence of Heliobacterium undosum DSM 13378.</title>
        <authorList>
            <person name="Kyndt J.A."/>
            <person name="Meyer T.E."/>
        </authorList>
    </citation>
    <scope>NUCLEOTIDE SEQUENCE [LARGE SCALE GENOMIC DNA]</scope>
    <source>
        <strain evidence="2 3">DSM 13378</strain>
    </source>
</reference>
<dbReference type="OrthoDB" id="2080929at2"/>
<dbReference type="EMBL" id="WXEY01000056">
    <property type="protein sequence ID" value="MZP31493.1"/>
    <property type="molecule type" value="Genomic_DNA"/>
</dbReference>
<gene>
    <name evidence="2" type="ORF">GTO91_17580</name>
</gene>
<evidence type="ECO:0000313" key="2">
    <source>
        <dbReference type="EMBL" id="MZP31493.1"/>
    </source>
</evidence>
<keyword evidence="3" id="KW-1185">Reference proteome</keyword>
<comment type="caution">
    <text evidence="2">The sequence shown here is derived from an EMBL/GenBank/DDBJ whole genome shotgun (WGS) entry which is preliminary data.</text>
</comment>
<dbReference type="RefSeq" id="WP_161260007.1">
    <property type="nucleotide sequence ID" value="NZ_WXEY01000056.1"/>
</dbReference>
<feature type="signal peptide" evidence="1">
    <location>
        <begin position="1"/>
        <end position="21"/>
    </location>
</feature>
<organism evidence="2 3">
    <name type="scientific">Heliomicrobium undosum</name>
    <dbReference type="NCBI Taxonomy" id="121734"/>
    <lineage>
        <taxon>Bacteria</taxon>
        <taxon>Bacillati</taxon>
        <taxon>Bacillota</taxon>
        <taxon>Clostridia</taxon>
        <taxon>Eubacteriales</taxon>
        <taxon>Heliobacteriaceae</taxon>
        <taxon>Heliomicrobium</taxon>
    </lineage>
</organism>
<protein>
    <submittedName>
        <fullName evidence="2">Uncharacterized protein</fullName>
    </submittedName>
</protein>
<name>A0A845L5B4_9FIRM</name>
<dbReference type="AlphaFoldDB" id="A0A845L5B4"/>